<feature type="domain" description="ABC transmembrane type-1" evidence="10">
    <location>
        <begin position="401"/>
        <end position="591"/>
    </location>
</feature>
<dbReference type="Proteomes" id="UP000680588">
    <property type="component" value="Chromosome"/>
</dbReference>
<feature type="transmembrane region" description="Helical" evidence="8">
    <location>
        <begin position="106"/>
        <end position="129"/>
    </location>
</feature>
<evidence type="ECO:0000256" key="1">
    <source>
        <dbReference type="ARBA" id="ARBA00004429"/>
    </source>
</evidence>
<feature type="transmembrane region" description="Helical" evidence="8">
    <location>
        <begin position="238"/>
        <end position="259"/>
    </location>
</feature>
<sequence length="606" mass="64998">MTSTLPSRKSETPGSLPGTDTSKRARTRPPAPSRIRRGLVAIKNLRREVPSGILGVLLFFLIILPIIFIVIAAFSTAVPRPGNAQVGSFTWVNFGILGTPEGIQSIINSLIIGAGAGVLSLLIGALLAFIAARTDAPWKRFIYITGIAPMFLPALVGALAWSILASPTAGHLNLFLEAIGIGGSLNIYSYGGIIFVLGLYYAPYAFMLTYSSFSMMNADLEEAASVHGASLGRLFRTVTLPLSIPALAGAAILCFTLAMENFPVNAILGNPAGIETLPTYIYRLMAGDSRPNAAAGIAIALTVAVVAVTWLQQRVVNRKRFTTLTGKGNRPRTIPLRWLRWVATGFATAYFALAVVLPVGALVFTAMGEKVYINRFTDLFAGFSADRLIQAVGQADFQQSTWNSILMALAAAAAGTLIAFMASYVRFRTTSKAGQLLEQVSMLPLAIPQVVLGMGILWGWLTLPFPVFGTLLLLVIATVAVNMPQGYRSISSSMLQMDGDLEHSAVMLGAGRLRAIRDITLPLMRTGMVSTLLLLLMLGLREMSAILFVYTSDTRVLSILVFHSFENGSISYSAAISLVFVLLIAIVAVATQVIGMREKKFKEPSN</sequence>
<comment type="subcellular location">
    <subcellularLocation>
        <location evidence="1">Cell inner membrane</location>
        <topology evidence="1">Multi-pass membrane protein</topology>
    </subcellularLocation>
    <subcellularLocation>
        <location evidence="8">Cell membrane</location>
        <topology evidence="8">Multi-pass membrane protein</topology>
    </subcellularLocation>
</comment>
<feature type="transmembrane region" description="Helical" evidence="8">
    <location>
        <begin position="570"/>
        <end position="594"/>
    </location>
</feature>
<dbReference type="CDD" id="cd06261">
    <property type="entry name" value="TM_PBP2"/>
    <property type="match status" value="2"/>
</dbReference>
<keyword evidence="3" id="KW-1003">Cell membrane</keyword>
<evidence type="ECO:0000256" key="4">
    <source>
        <dbReference type="ARBA" id="ARBA00022519"/>
    </source>
</evidence>
<dbReference type="Pfam" id="PF00528">
    <property type="entry name" value="BPD_transp_1"/>
    <property type="match status" value="2"/>
</dbReference>
<evidence type="ECO:0000256" key="6">
    <source>
        <dbReference type="ARBA" id="ARBA00022989"/>
    </source>
</evidence>
<keyword evidence="5 8" id="KW-0812">Transmembrane</keyword>
<evidence type="ECO:0000256" key="2">
    <source>
        <dbReference type="ARBA" id="ARBA00022448"/>
    </source>
</evidence>
<dbReference type="RefSeq" id="WP_207347291.1">
    <property type="nucleotide sequence ID" value="NZ_CP076456.1"/>
</dbReference>
<gene>
    <name evidence="11" type="ORF">KG104_03535</name>
</gene>
<comment type="similarity">
    <text evidence="8">Belongs to the binding-protein-dependent transport system permease family.</text>
</comment>
<dbReference type="GO" id="GO:0005886">
    <property type="term" value="C:plasma membrane"/>
    <property type="evidence" value="ECO:0007669"/>
    <property type="project" value="UniProtKB-SubCell"/>
</dbReference>
<evidence type="ECO:0000256" key="5">
    <source>
        <dbReference type="ARBA" id="ARBA00022692"/>
    </source>
</evidence>
<feature type="transmembrane region" description="Helical" evidence="8">
    <location>
        <begin position="532"/>
        <end position="550"/>
    </location>
</feature>
<feature type="transmembrane region" description="Helical" evidence="8">
    <location>
        <begin position="467"/>
        <end position="487"/>
    </location>
</feature>
<dbReference type="KEGG" id="asun:KG104_03535"/>
<dbReference type="Gene3D" id="1.10.3720.10">
    <property type="entry name" value="MetI-like"/>
    <property type="match status" value="2"/>
</dbReference>
<dbReference type="PROSITE" id="PS50928">
    <property type="entry name" value="ABC_TM1"/>
    <property type="match status" value="2"/>
</dbReference>
<evidence type="ECO:0000313" key="12">
    <source>
        <dbReference type="Proteomes" id="UP000680588"/>
    </source>
</evidence>
<reference evidence="11" key="1">
    <citation type="submission" date="2021-06" db="EMBL/GenBank/DDBJ databases">
        <title>Novel species in genus Arthrobacter.</title>
        <authorList>
            <person name="Zhang G."/>
        </authorList>
    </citation>
    <scope>NUCLEOTIDE SEQUENCE</scope>
    <source>
        <strain evidence="11">Zg-ZUI122</strain>
    </source>
</reference>
<keyword evidence="6 8" id="KW-1133">Transmembrane helix</keyword>
<feature type="transmembrane region" description="Helical" evidence="8">
    <location>
        <begin position="141"/>
        <end position="165"/>
    </location>
</feature>
<feature type="transmembrane region" description="Helical" evidence="8">
    <location>
        <begin position="293"/>
        <end position="311"/>
    </location>
</feature>
<evidence type="ECO:0000256" key="8">
    <source>
        <dbReference type="RuleBase" id="RU363032"/>
    </source>
</evidence>
<dbReference type="SUPFAM" id="SSF161098">
    <property type="entry name" value="MetI-like"/>
    <property type="match status" value="2"/>
</dbReference>
<feature type="transmembrane region" description="Helical" evidence="8">
    <location>
        <begin position="185"/>
        <end position="206"/>
    </location>
</feature>
<dbReference type="EMBL" id="CP076456">
    <property type="protein sequence ID" value="QWQ36883.1"/>
    <property type="molecule type" value="Genomic_DNA"/>
</dbReference>
<accession>A0A975S6T2</accession>
<evidence type="ECO:0000313" key="11">
    <source>
        <dbReference type="EMBL" id="QWQ36883.1"/>
    </source>
</evidence>
<dbReference type="InterPro" id="IPR035906">
    <property type="entry name" value="MetI-like_sf"/>
</dbReference>
<protein>
    <submittedName>
        <fullName evidence="11">Iron ABC transporter permease</fullName>
    </submittedName>
</protein>
<dbReference type="PANTHER" id="PTHR43357">
    <property type="entry name" value="INNER MEMBRANE ABC TRANSPORTER PERMEASE PROTEIN YDCV"/>
    <property type="match status" value="1"/>
</dbReference>
<dbReference type="PANTHER" id="PTHR43357:SF4">
    <property type="entry name" value="INNER MEMBRANE ABC TRANSPORTER PERMEASE PROTEIN YDCV"/>
    <property type="match status" value="1"/>
</dbReference>
<organism evidence="11 12">
    <name type="scientific">Arthrobacter sunyaminii</name>
    <dbReference type="NCBI Taxonomy" id="2816859"/>
    <lineage>
        <taxon>Bacteria</taxon>
        <taxon>Bacillati</taxon>
        <taxon>Actinomycetota</taxon>
        <taxon>Actinomycetes</taxon>
        <taxon>Micrococcales</taxon>
        <taxon>Micrococcaceae</taxon>
        <taxon>Arthrobacter</taxon>
    </lineage>
</organism>
<keyword evidence="12" id="KW-1185">Reference proteome</keyword>
<dbReference type="AlphaFoldDB" id="A0A975S6T2"/>
<dbReference type="InterPro" id="IPR000515">
    <property type="entry name" value="MetI-like"/>
</dbReference>
<feature type="domain" description="ABC transmembrane type-1" evidence="10">
    <location>
        <begin position="106"/>
        <end position="312"/>
    </location>
</feature>
<feature type="transmembrane region" description="Helical" evidence="8">
    <location>
        <begin position="405"/>
        <end position="427"/>
    </location>
</feature>
<keyword evidence="4" id="KW-0997">Cell inner membrane</keyword>
<dbReference type="GO" id="GO:0055085">
    <property type="term" value="P:transmembrane transport"/>
    <property type="evidence" value="ECO:0007669"/>
    <property type="project" value="InterPro"/>
</dbReference>
<evidence type="ECO:0000256" key="9">
    <source>
        <dbReference type="SAM" id="MobiDB-lite"/>
    </source>
</evidence>
<evidence type="ECO:0000256" key="3">
    <source>
        <dbReference type="ARBA" id="ARBA00022475"/>
    </source>
</evidence>
<keyword evidence="7 8" id="KW-0472">Membrane</keyword>
<keyword evidence="2 8" id="KW-0813">Transport</keyword>
<proteinExistence type="inferred from homology"/>
<feature type="transmembrane region" description="Helical" evidence="8">
    <location>
        <begin position="338"/>
        <end position="364"/>
    </location>
</feature>
<feature type="transmembrane region" description="Helical" evidence="8">
    <location>
        <begin position="439"/>
        <end position="461"/>
    </location>
</feature>
<evidence type="ECO:0000256" key="7">
    <source>
        <dbReference type="ARBA" id="ARBA00023136"/>
    </source>
</evidence>
<feature type="transmembrane region" description="Helical" evidence="8">
    <location>
        <begin position="53"/>
        <end position="74"/>
    </location>
</feature>
<evidence type="ECO:0000259" key="10">
    <source>
        <dbReference type="PROSITE" id="PS50928"/>
    </source>
</evidence>
<feature type="region of interest" description="Disordered" evidence="9">
    <location>
        <begin position="1"/>
        <end position="31"/>
    </location>
</feature>
<name>A0A975S6T2_9MICC</name>